<keyword evidence="6 12" id="KW-0863">Zinc-finger</keyword>
<evidence type="ECO:0008006" key="18">
    <source>
        <dbReference type="Google" id="ProtNLM"/>
    </source>
</evidence>
<keyword evidence="4" id="KW-0479">Metal-binding</keyword>
<dbReference type="GO" id="GO:0000977">
    <property type="term" value="F:RNA polymerase II transcription regulatory region sequence-specific DNA binding"/>
    <property type="evidence" value="ECO:0007669"/>
    <property type="project" value="TreeGrafter"/>
</dbReference>
<sequence>NYIAFKLSSGFVASRLMKGKSPFVEPPSHSRIHERRNIEKVQKATDDIIDLLKREVPIRCEDSTVPFSMEEWEYIEGHKDLYKDVMMENRPPLTSLDGSSDRNPPERCPRLLYSKDSTQEHQEIPQEDQDENPIHFKEEAREPYVMGGEACKEEDISPEISTDNEITYDSSEHQISENAYAVPNIEDPSSDPSLHEEHYPDNSFPALHTASRLTDTVLYSEYDECFIKKAKFLSHQNLSGELFSCSQCGISFSQKADLKKHKIGHAAVKPYSCSDCGKQCGKCFIQRGTLMLHQRTHTGDRPYPCSECGKLFVKRTSLMAHLNSHWRKELPTLGYSS</sequence>
<evidence type="ECO:0000256" key="9">
    <source>
        <dbReference type="ARBA" id="ARBA00023125"/>
    </source>
</evidence>
<gene>
    <name evidence="16" type="ORF">AB205_0147080</name>
</gene>
<feature type="domain" description="KRAB" evidence="15">
    <location>
        <begin position="58"/>
        <end position="130"/>
    </location>
</feature>
<evidence type="ECO:0000259" key="15">
    <source>
        <dbReference type="PROSITE" id="PS50805"/>
    </source>
</evidence>
<dbReference type="InterPro" id="IPR036236">
    <property type="entry name" value="Znf_C2H2_sf"/>
</dbReference>
<feature type="compositionally biased region" description="Basic and acidic residues" evidence="13">
    <location>
        <begin position="99"/>
        <end position="109"/>
    </location>
</feature>
<dbReference type="InterPro" id="IPR001909">
    <property type="entry name" value="KRAB"/>
</dbReference>
<evidence type="ECO:0000256" key="1">
    <source>
        <dbReference type="ARBA" id="ARBA00003767"/>
    </source>
</evidence>
<evidence type="ECO:0000259" key="14">
    <source>
        <dbReference type="PROSITE" id="PS50157"/>
    </source>
</evidence>
<dbReference type="SUPFAM" id="SSF57667">
    <property type="entry name" value="beta-beta-alpha zinc fingers"/>
    <property type="match status" value="2"/>
</dbReference>
<keyword evidence="7" id="KW-0862">Zinc</keyword>
<dbReference type="GO" id="GO:0000981">
    <property type="term" value="F:DNA-binding transcription factor activity, RNA polymerase II-specific"/>
    <property type="evidence" value="ECO:0007669"/>
    <property type="project" value="TreeGrafter"/>
</dbReference>
<dbReference type="SMART" id="SM00355">
    <property type="entry name" value="ZnF_C2H2"/>
    <property type="match status" value="3"/>
</dbReference>
<evidence type="ECO:0000256" key="7">
    <source>
        <dbReference type="ARBA" id="ARBA00022833"/>
    </source>
</evidence>
<dbReference type="GO" id="GO:0042802">
    <property type="term" value="F:identical protein binding"/>
    <property type="evidence" value="ECO:0007669"/>
    <property type="project" value="UniProtKB-ARBA"/>
</dbReference>
<evidence type="ECO:0000256" key="12">
    <source>
        <dbReference type="PROSITE-ProRule" id="PRU00042"/>
    </source>
</evidence>
<keyword evidence="5" id="KW-0677">Repeat</keyword>
<comment type="function">
    <text evidence="1">May be involved in transcriptional regulation.</text>
</comment>
<dbReference type="PANTHER" id="PTHR24381:SF390">
    <property type="entry name" value="ZINC FINGER PROTEIN 37 HOMOLOG"/>
    <property type="match status" value="1"/>
</dbReference>
<dbReference type="FunFam" id="3.30.160.60:FF:000340">
    <property type="entry name" value="zinc finger protein 473 isoform X1"/>
    <property type="match status" value="1"/>
</dbReference>
<evidence type="ECO:0000256" key="3">
    <source>
        <dbReference type="ARBA" id="ARBA00006991"/>
    </source>
</evidence>
<dbReference type="FunFam" id="3.30.160.60:FF:000100">
    <property type="entry name" value="Zinc finger 45-like"/>
    <property type="match status" value="1"/>
</dbReference>
<keyword evidence="17" id="KW-1185">Reference proteome</keyword>
<evidence type="ECO:0000256" key="5">
    <source>
        <dbReference type="ARBA" id="ARBA00022737"/>
    </source>
</evidence>
<dbReference type="InterPro" id="IPR013087">
    <property type="entry name" value="Znf_C2H2_type"/>
</dbReference>
<comment type="similarity">
    <text evidence="3">Belongs to the krueppel C2H2-type zinc-finger protein family.</text>
</comment>
<dbReference type="AlphaFoldDB" id="A0A2G9RBD3"/>
<keyword evidence="10" id="KW-0804">Transcription</keyword>
<feature type="region of interest" description="Disordered" evidence="13">
    <location>
        <begin position="90"/>
        <end position="134"/>
    </location>
</feature>
<accession>A0A2G9RBD3</accession>
<keyword evidence="9" id="KW-0238">DNA-binding</keyword>
<dbReference type="GO" id="GO:0008270">
    <property type="term" value="F:zinc ion binding"/>
    <property type="evidence" value="ECO:0007669"/>
    <property type="project" value="UniProtKB-KW"/>
</dbReference>
<proteinExistence type="inferred from homology"/>
<dbReference type="PROSITE" id="PS50805">
    <property type="entry name" value="KRAB"/>
    <property type="match status" value="1"/>
</dbReference>
<evidence type="ECO:0000256" key="13">
    <source>
        <dbReference type="SAM" id="MobiDB-lite"/>
    </source>
</evidence>
<dbReference type="Gene3D" id="3.30.160.60">
    <property type="entry name" value="Classic Zinc Finger"/>
    <property type="match status" value="3"/>
</dbReference>
<feature type="domain" description="C2H2-type" evidence="14">
    <location>
        <begin position="303"/>
        <end position="330"/>
    </location>
</feature>
<dbReference type="Pfam" id="PF13912">
    <property type="entry name" value="zf-C2H2_6"/>
    <property type="match status" value="1"/>
</dbReference>
<dbReference type="InterPro" id="IPR036051">
    <property type="entry name" value="KRAB_dom_sf"/>
</dbReference>
<organism evidence="16 17">
    <name type="scientific">Aquarana catesbeiana</name>
    <name type="common">American bullfrog</name>
    <name type="synonym">Rana catesbeiana</name>
    <dbReference type="NCBI Taxonomy" id="8400"/>
    <lineage>
        <taxon>Eukaryota</taxon>
        <taxon>Metazoa</taxon>
        <taxon>Chordata</taxon>
        <taxon>Craniata</taxon>
        <taxon>Vertebrata</taxon>
        <taxon>Euteleostomi</taxon>
        <taxon>Amphibia</taxon>
        <taxon>Batrachia</taxon>
        <taxon>Anura</taxon>
        <taxon>Neobatrachia</taxon>
        <taxon>Ranoidea</taxon>
        <taxon>Ranidae</taxon>
        <taxon>Aquarana</taxon>
    </lineage>
</organism>
<protein>
    <recommendedName>
        <fullName evidence="18">KRAB domain-containing protein</fullName>
    </recommendedName>
</protein>
<evidence type="ECO:0000256" key="6">
    <source>
        <dbReference type="ARBA" id="ARBA00022771"/>
    </source>
</evidence>
<evidence type="ECO:0000256" key="8">
    <source>
        <dbReference type="ARBA" id="ARBA00023015"/>
    </source>
</evidence>
<dbReference type="Pfam" id="PF01352">
    <property type="entry name" value="KRAB"/>
    <property type="match status" value="1"/>
</dbReference>
<evidence type="ECO:0000256" key="2">
    <source>
        <dbReference type="ARBA" id="ARBA00004123"/>
    </source>
</evidence>
<dbReference type="Pfam" id="PF00096">
    <property type="entry name" value="zf-C2H2"/>
    <property type="match status" value="2"/>
</dbReference>
<feature type="domain" description="C2H2-type" evidence="14">
    <location>
        <begin position="271"/>
        <end position="302"/>
    </location>
</feature>
<dbReference type="Proteomes" id="UP000228934">
    <property type="component" value="Unassembled WGS sequence"/>
</dbReference>
<dbReference type="PROSITE" id="PS00028">
    <property type="entry name" value="ZINC_FINGER_C2H2_1"/>
    <property type="match status" value="3"/>
</dbReference>
<comment type="subcellular location">
    <subcellularLocation>
        <location evidence="2">Nucleus</location>
    </subcellularLocation>
</comment>
<dbReference type="SUPFAM" id="SSF109640">
    <property type="entry name" value="KRAB domain (Kruppel-associated box)"/>
    <property type="match status" value="1"/>
</dbReference>
<dbReference type="FunFam" id="3.30.160.60:FF:000508">
    <property type="entry name" value="Myeloid zinc finger 1"/>
    <property type="match status" value="1"/>
</dbReference>
<keyword evidence="11" id="KW-0539">Nucleus</keyword>
<dbReference type="CDD" id="cd07765">
    <property type="entry name" value="KRAB_A-box"/>
    <property type="match status" value="1"/>
</dbReference>
<evidence type="ECO:0000256" key="4">
    <source>
        <dbReference type="ARBA" id="ARBA00022723"/>
    </source>
</evidence>
<dbReference type="GO" id="GO:0005634">
    <property type="term" value="C:nucleus"/>
    <property type="evidence" value="ECO:0007669"/>
    <property type="project" value="UniProtKB-SubCell"/>
</dbReference>
<evidence type="ECO:0000256" key="11">
    <source>
        <dbReference type="ARBA" id="ARBA00023242"/>
    </source>
</evidence>
<evidence type="ECO:0000313" key="16">
    <source>
        <dbReference type="EMBL" id="PIO24553.1"/>
    </source>
</evidence>
<reference evidence="17" key="1">
    <citation type="journal article" date="2017" name="Nat. Commun.">
        <title>The North American bullfrog draft genome provides insight into hormonal regulation of long noncoding RNA.</title>
        <authorList>
            <person name="Hammond S.A."/>
            <person name="Warren R.L."/>
            <person name="Vandervalk B.P."/>
            <person name="Kucuk E."/>
            <person name="Khan H."/>
            <person name="Gibb E.A."/>
            <person name="Pandoh P."/>
            <person name="Kirk H."/>
            <person name="Zhao Y."/>
            <person name="Jones M."/>
            <person name="Mungall A.J."/>
            <person name="Coope R."/>
            <person name="Pleasance S."/>
            <person name="Moore R.A."/>
            <person name="Holt R.A."/>
            <person name="Round J.M."/>
            <person name="Ohora S."/>
            <person name="Walle B.V."/>
            <person name="Veldhoen N."/>
            <person name="Helbing C.C."/>
            <person name="Birol I."/>
        </authorList>
    </citation>
    <scope>NUCLEOTIDE SEQUENCE [LARGE SCALE GENOMIC DNA]</scope>
</reference>
<dbReference type="OrthoDB" id="7295497at2759"/>
<feature type="non-terminal residue" evidence="16">
    <location>
        <position position="1"/>
    </location>
</feature>
<evidence type="ECO:0000256" key="10">
    <source>
        <dbReference type="ARBA" id="ARBA00023163"/>
    </source>
</evidence>
<keyword evidence="8" id="KW-0805">Transcription regulation</keyword>
<name>A0A2G9RBD3_AQUCT</name>
<dbReference type="PANTHER" id="PTHR24381">
    <property type="entry name" value="ZINC FINGER PROTEIN"/>
    <property type="match status" value="1"/>
</dbReference>
<dbReference type="PROSITE" id="PS50157">
    <property type="entry name" value="ZINC_FINGER_C2H2_2"/>
    <property type="match status" value="3"/>
</dbReference>
<feature type="domain" description="C2H2-type" evidence="14">
    <location>
        <begin position="243"/>
        <end position="270"/>
    </location>
</feature>
<evidence type="ECO:0000313" key="17">
    <source>
        <dbReference type="Proteomes" id="UP000228934"/>
    </source>
</evidence>
<dbReference type="Gene3D" id="6.10.140.140">
    <property type="match status" value="1"/>
</dbReference>
<dbReference type="EMBL" id="KV955939">
    <property type="protein sequence ID" value="PIO24553.1"/>
    <property type="molecule type" value="Genomic_DNA"/>
</dbReference>